<keyword evidence="1" id="KW-0805">Transcription regulation</keyword>
<evidence type="ECO:0000256" key="1">
    <source>
        <dbReference type="ARBA" id="ARBA00023015"/>
    </source>
</evidence>
<name>A0A3E2B2K2_9FIRM</name>
<evidence type="ECO:0000313" key="5">
    <source>
        <dbReference type="EMBL" id="RFT06215.1"/>
    </source>
</evidence>
<protein>
    <submittedName>
        <fullName evidence="5">LuxR family transcriptional regulator</fullName>
    </submittedName>
</protein>
<dbReference type="InterPro" id="IPR016032">
    <property type="entry name" value="Sig_transdc_resp-reg_C-effctor"/>
</dbReference>
<keyword evidence="3" id="KW-0804">Transcription</keyword>
<keyword evidence="2" id="KW-0238">DNA-binding</keyword>
<keyword evidence="6" id="KW-1185">Reference proteome</keyword>
<proteinExistence type="predicted"/>
<dbReference type="PROSITE" id="PS00622">
    <property type="entry name" value="HTH_LUXR_1"/>
    <property type="match status" value="1"/>
</dbReference>
<evidence type="ECO:0000313" key="6">
    <source>
        <dbReference type="Proteomes" id="UP000260649"/>
    </source>
</evidence>
<dbReference type="SUPFAM" id="SSF46894">
    <property type="entry name" value="C-terminal effector domain of the bipartite response regulators"/>
    <property type="match status" value="1"/>
</dbReference>
<organism evidence="5 6">
    <name type="scientific">Evtepia gabavorous</name>
    <dbReference type="NCBI Taxonomy" id="2211183"/>
    <lineage>
        <taxon>Bacteria</taxon>
        <taxon>Bacillati</taxon>
        <taxon>Bacillota</taxon>
        <taxon>Clostridia</taxon>
        <taxon>Eubacteriales</taxon>
        <taxon>Evtepia</taxon>
    </lineage>
</organism>
<dbReference type="PANTHER" id="PTHR44688">
    <property type="entry name" value="DNA-BINDING TRANSCRIPTIONAL ACTIVATOR DEVR_DOSR"/>
    <property type="match status" value="1"/>
</dbReference>
<dbReference type="Gene3D" id="1.10.10.10">
    <property type="entry name" value="Winged helix-like DNA-binding domain superfamily/Winged helix DNA-binding domain"/>
    <property type="match status" value="1"/>
</dbReference>
<dbReference type="PANTHER" id="PTHR44688:SF16">
    <property type="entry name" value="DNA-BINDING TRANSCRIPTIONAL ACTIVATOR DEVR_DOSR"/>
    <property type="match status" value="1"/>
</dbReference>
<dbReference type="SMART" id="SM00421">
    <property type="entry name" value="HTH_LUXR"/>
    <property type="match status" value="1"/>
</dbReference>
<dbReference type="InterPro" id="IPR036388">
    <property type="entry name" value="WH-like_DNA-bd_sf"/>
</dbReference>
<feature type="domain" description="HTH luxR-type" evidence="4">
    <location>
        <begin position="339"/>
        <end position="404"/>
    </location>
</feature>
<dbReference type="OrthoDB" id="9795108at2"/>
<dbReference type="EMBL" id="QQRQ01000014">
    <property type="protein sequence ID" value="RFT06215.1"/>
    <property type="molecule type" value="Genomic_DNA"/>
</dbReference>
<evidence type="ECO:0000256" key="3">
    <source>
        <dbReference type="ARBA" id="ARBA00023163"/>
    </source>
</evidence>
<dbReference type="InterPro" id="IPR000792">
    <property type="entry name" value="Tscrpt_reg_LuxR_C"/>
</dbReference>
<dbReference type="CDD" id="cd06170">
    <property type="entry name" value="LuxR_C_like"/>
    <property type="match status" value="1"/>
</dbReference>
<sequence length="411" mass="47932">MMQQICHFTARSGPFRCGKEVPAISRIPEPWHDAAMAFSLDLARDSDNFPKKVLALFDKHFGFRRSIFFPYHYTAFPGGQARRVNTLSNYITYGIRYGPMYDYKDHIYKDDIFRYSSLPPHLKGKRVIFTEDVMTLEDYERTPYGIHMSAEDLYYQAVLFFFLGDRVIGSMGLFHTKEEGGFREEERGLLEYLAELVEANYQNYLRHSGEARFHDSFQLFFQDVKMGAVILNQDMTVMQTNKAAQEISQIFWEQYRHNQGHFLRSNYQGDPKFREVQTMINEISERLTTQGGTSQTFTSPAGDITFYHTSFLSSSAAGLIQTWHLMLITCQTKDLPKNLNHPYNTLTQQERRIVYYLASGMKNEQIAEELHISIYTVRTHIANIYKKFEVNNKVDLLMHLQPILKDQTTPP</sequence>
<dbReference type="PROSITE" id="PS50043">
    <property type="entry name" value="HTH_LUXR_2"/>
    <property type="match status" value="1"/>
</dbReference>
<comment type="caution">
    <text evidence="5">The sequence shown here is derived from an EMBL/GenBank/DDBJ whole genome shotgun (WGS) entry which is preliminary data.</text>
</comment>
<dbReference type="PRINTS" id="PR00038">
    <property type="entry name" value="HTHLUXR"/>
</dbReference>
<evidence type="ECO:0000256" key="2">
    <source>
        <dbReference type="ARBA" id="ARBA00023125"/>
    </source>
</evidence>
<gene>
    <name evidence="5" type="ORF">DV520_08365</name>
</gene>
<dbReference type="GO" id="GO:0006355">
    <property type="term" value="P:regulation of DNA-templated transcription"/>
    <property type="evidence" value="ECO:0007669"/>
    <property type="project" value="InterPro"/>
</dbReference>
<reference evidence="5 6" key="1">
    <citation type="submission" date="2018-07" db="EMBL/GenBank/DDBJ databases">
        <title>GABA Modulating Bacteria of the Human Gut Microbiota.</title>
        <authorList>
            <person name="Strandwitz P."/>
            <person name="Kim K.H."/>
            <person name="Terekhova D."/>
            <person name="Liu J.K."/>
            <person name="Sharma A."/>
            <person name="Levering J."/>
            <person name="Mcdonald D."/>
            <person name="Dietrich D."/>
            <person name="Ramadhar T.R."/>
            <person name="Lekbua A."/>
            <person name="Mroue N."/>
            <person name="Liston C."/>
            <person name="Stewart E.J."/>
            <person name="Dubin M.J."/>
            <person name="Zengler K."/>
            <person name="Knight R."/>
            <person name="Gilbert J.A."/>
            <person name="Clardy J."/>
            <person name="Lewis K."/>
        </authorList>
    </citation>
    <scope>NUCLEOTIDE SEQUENCE [LARGE SCALE GENOMIC DNA]</scope>
    <source>
        <strain evidence="5 6">KLE1738</strain>
    </source>
</reference>
<dbReference type="AlphaFoldDB" id="A0A3E2B2K2"/>
<accession>A0A3E2B2K2</accession>
<dbReference type="Proteomes" id="UP000260649">
    <property type="component" value="Unassembled WGS sequence"/>
</dbReference>
<dbReference type="Pfam" id="PF00196">
    <property type="entry name" value="GerE"/>
    <property type="match status" value="1"/>
</dbReference>
<evidence type="ECO:0000259" key="4">
    <source>
        <dbReference type="PROSITE" id="PS50043"/>
    </source>
</evidence>
<dbReference type="GO" id="GO:0003677">
    <property type="term" value="F:DNA binding"/>
    <property type="evidence" value="ECO:0007669"/>
    <property type="project" value="UniProtKB-KW"/>
</dbReference>